<feature type="domain" description="Phage head morphogenesis" evidence="2">
    <location>
        <begin position="146"/>
        <end position="264"/>
    </location>
</feature>
<protein>
    <recommendedName>
        <fullName evidence="2">Phage head morphogenesis domain-containing protein</fullName>
    </recommendedName>
</protein>
<feature type="region of interest" description="Disordered" evidence="1">
    <location>
        <begin position="301"/>
        <end position="325"/>
    </location>
</feature>
<dbReference type="EMBL" id="BMBA01000001">
    <property type="protein sequence ID" value="GFZ30738.1"/>
    <property type="molecule type" value="Genomic_DNA"/>
</dbReference>
<comment type="caution">
    <text evidence="3">The sequence shown here is derived from an EMBL/GenBank/DDBJ whole genome shotgun (WGS) entry which is preliminary data.</text>
</comment>
<evidence type="ECO:0000313" key="4">
    <source>
        <dbReference type="Proteomes" id="UP000663802"/>
    </source>
</evidence>
<dbReference type="InterPro" id="IPR006528">
    <property type="entry name" value="Phage_head_morphogenesis_dom"/>
</dbReference>
<evidence type="ECO:0000259" key="2">
    <source>
        <dbReference type="Pfam" id="PF04233"/>
    </source>
</evidence>
<accession>A0ABQ1E8A9</accession>
<dbReference type="Pfam" id="PF04233">
    <property type="entry name" value="Phage_Mu_F"/>
    <property type="match status" value="1"/>
</dbReference>
<dbReference type="RefSeq" id="WP_206868786.1">
    <property type="nucleotide sequence ID" value="NZ_BMBA01000001.1"/>
</dbReference>
<sequence>MSKYHEELLKLAEKDEDSTKALLMKAHVSAIADMKSSIGDYLQTNENIPFAKQLELKKIDKLLDQMNDILGKLYDKNYNSIATYGKSTLNREYFGVFYEVEGVLNSELNFGGLKEDEIKEVLEAPVAGLKLSERLYDKHLNEIKLKVKGAVTEGLINNKGYGELAKNLSDIGNSNYNNTVKIAVTEAGRIKSLAKQKGLEEAVKSGVSLKKKWIAVSDKKTRVDHQQLNGQVVDIDEKFHLHGYSTSQPRLFGVAKEDIGCRCDCETVVEEDSVIAENNKVSEVKKYDNFEQWYKDRVNNNERLDDGKSSSTSIKDKTASANKQDNEGLLEKDGIRYNDIGNVASVFEHKYGKLIQVERLKYYEKLKEGVIDDTAWSKLSKYADENDVNLNSISWDEKMSMIEKFKSEIIADLNSMRYVKDNSNELLKLSDVRLDDCINNGYNPEDYYRILNEDKNNRTPDDYLTSLKNTKLTENWREAFYGNGSSVVISYMPKDAYNNFVLGYGTIGRPGEKGGQFVLPQKIGDSIESKLANLGSISNSNEEFKVQLAKELGLPEDVFANGVVRVEIPLDGDINLHIVTGVEDGCNYQWIPGGKTLGGTTEGIIRQITRDKDMELFRKITDNVKK</sequence>
<reference evidence="3 4" key="1">
    <citation type="journal article" date="2021" name="Int. J. Syst. Evol. Microbiol.">
        <title>Clostridium zeae sp. nov., isolated from corn silage.</title>
        <authorList>
            <person name="Kobayashi H."/>
            <person name="Tanizawa Y."/>
            <person name="Yagura M."/>
            <person name="Sakamoto M."/>
            <person name="Ohkuma M."/>
            <person name="Tohno M."/>
        </authorList>
    </citation>
    <scope>NUCLEOTIDE SEQUENCE [LARGE SCALE GENOMIC DNA]</scope>
    <source>
        <strain evidence="3 4">CSC2</strain>
    </source>
</reference>
<proteinExistence type="predicted"/>
<organism evidence="3 4">
    <name type="scientific">Clostridium zeae</name>
    <dbReference type="NCBI Taxonomy" id="2759022"/>
    <lineage>
        <taxon>Bacteria</taxon>
        <taxon>Bacillati</taxon>
        <taxon>Bacillota</taxon>
        <taxon>Clostridia</taxon>
        <taxon>Eubacteriales</taxon>
        <taxon>Clostridiaceae</taxon>
        <taxon>Clostridium</taxon>
    </lineage>
</organism>
<evidence type="ECO:0000256" key="1">
    <source>
        <dbReference type="SAM" id="MobiDB-lite"/>
    </source>
</evidence>
<gene>
    <name evidence="3" type="ORF">CSC2_12640</name>
</gene>
<name>A0ABQ1E8A9_9CLOT</name>
<keyword evidence="4" id="KW-1185">Reference proteome</keyword>
<evidence type="ECO:0000313" key="3">
    <source>
        <dbReference type="EMBL" id="GFZ30738.1"/>
    </source>
</evidence>
<dbReference type="Proteomes" id="UP000663802">
    <property type="component" value="Unassembled WGS sequence"/>
</dbReference>